<organism evidence="2 3">
    <name type="scientific">Paenibacillus ferrarius</name>
    <dbReference type="NCBI Taxonomy" id="1469647"/>
    <lineage>
        <taxon>Bacteria</taxon>
        <taxon>Bacillati</taxon>
        <taxon>Bacillota</taxon>
        <taxon>Bacilli</taxon>
        <taxon>Bacillales</taxon>
        <taxon>Paenibacillaceae</taxon>
        <taxon>Paenibacillus</taxon>
    </lineage>
</organism>
<gene>
    <name evidence="2" type="ORF">BC351_28880</name>
</gene>
<reference evidence="3" key="1">
    <citation type="submission" date="2016-07" db="EMBL/GenBank/DDBJ databases">
        <authorList>
            <person name="Florea S."/>
            <person name="Webb J.S."/>
            <person name="Jaromczyk J."/>
            <person name="Schardl C.L."/>
        </authorList>
    </citation>
    <scope>NUCLEOTIDE SEQUENCE [LARGE SCALE GENOMIC DNA]</scope>
    <source>
        <strain evidence="3">CY1</strain>
    </source>
</reference>
<dbReference type="Proteomes" id="UP000190626">
    <property type="component" value="Unassembled WGS sequence"/>
</dbReference>
<evidence type="ECO:0000313" key="3">
    <source>
        <dbReference type="Proteomes" id="UP000190626"/>
    </source>
</evidence>
<comment type="caution">
    <text evidence="2">The sequence shown here is derived from an EMBL/GenBank/DDBJ whole genome shotgun (WGS) entry which is preliminary data.</text>
</comment>
<feature type="region of interest" description="Disordered" evidence="1">
    <location>
        <begin position="38"/>
        <end position="90"/>
    </location>
</feature>
<evidence type="ECO:0000256" key="1">
    <source>
        <dbReference type="SAM" id="MobiDB-lite"/>
    </source>
</evidence>
<feature type="compositionally biased region" description="Basic and acidic residues" evidence="1">
    <location>
        <begin position="38"/>
        <end position="53"/>
    </location>
</feature>
<keyword evidence="3" id="KW-1185">Reference proteome</keyword>
<dbReference type="EMBL" id="MBTG01000017">
    <property type="protein sequence ID" value="OPH56185.1"/>
    <property type="molecule type" value="Genomic_DNA"/>
</dbReference>
<dbReference type="AlphaFoldDB" id="A0A1V4HHG6"/>
<protein>
    <submittedName>
        <fullName evidence="2">Uncharacterized protein</fullName>
    </submittedName>
</protein>
<sequence>MHGGHPAVTGITYHFRERLGLEILAEVNDWIAQAVQQAEREAEAKLKSSKRDREDDDNDAGGSQLTMEVGDAFSVPEEPPAVAKKPRNMAKKLHVLPPTAAKVEEVTNKGTLMLDATCAPADIKYPTDLGLLNHAREILEDIIGVLHRPHVGAMEKPRTYREKARKS</sequence>
<proteinExistence type="predicted"/>
<accession>A0A1V4HHG6</accession>
<name>A0A1V4HHG6_9BACL</name>
<evidence type="ECO:0000313" key="2">
    <source>
        <dbReference type="EMBL" id="OPH56185.1"/>
    </source>
</evidence>